<dbReference type="InterPro" id="IPR027417">
    <property type="entry name" value="P-loop_NTPase"/>
</dbReference>
<dbReference type="SUPFAM" id="SSF47681">
    <property type="entry name" value="C-terminal domain of B transposition protein"/>
    <property type="match status" value="1"/>
</dbReference>
<dbReference type="GO" id="GO:0016887">
    <property type="term" value="F:ATP hydrolysis activity"/>
    <property type="evidence" value="ECO:0007669"/>
    <property type="project" value="InterPro"/>
</dbReference>
<dbReference type="PANTHER" id="PTHR35894:SF5">
    <property type="entry name" value="MU-LIKE PROPHAGE FLUMU DNA TRANSPOSITION PROTEIN B"/>
    <property type="match status" value="1"/>
</dbReference>
<organism evidence="3">
    <name type="scientific">viral metagenome</name>
    <dbReference type="NCBI Taxonomy" id="1070528"/>
    <lineage>
        <taxon>unclassified sequences</taxon>
        <taxon>metagenomes</taxon>
        <taxon>organismal metagenomes</taxon>
    </lineage>
</organism>
<dbReference type="EMBL" id="MT144342">
    <property type="protein sequence ID" value="QJA52472.1"/>
    <property type="molecule type" value="Genomic_DNA"/>
</dbReference>
<dbReference type="Gene3D" id="1.10.260.40">
    <property type="entry name" value="lambda repressor-like DNA-binding domains"/>
    <property type="match status" value="1"/>
</dbReference>
<dbReference type="PANTHER" id="PTHR35894">
    <property type="entry name" value="GENERAL SECRETION PATHWAY PROTEIN A-RELATED"/>
    <property type="match status" value="1"/>
</dbReference>
<gene>
    <name evidence="3" type="ORF">TM448A02742_0012</name>
</gene>
<dbReference type="InterPro" id="IPR052026">
    <property type="entry name" value="ExeA_AAA_ATPase_DNA-bind"/>
</dbReference>
<name>A0A6H1ZYD6_9ZZZZ</name>
<dbReference type="GO" id="GO:0006313">
    <property type="term" value="P:DNA transposition"/>
    <property type="evidence" value="ECO:0007669"/>
    <property type="project" value="InterPro"/>
</dbReference>
<dbReference type="Gene3D" id="1.10.1180.10">
    <property type="entry name" value="B transposition protein, C-terminal domain"/>
    <property type="match status" value="1"/>
</dbReference>
<protein>
    <submittedName>
        <fullName evidence="3">Putative transposition protein</fullName>
    </submittedName>
</protein>
<evidence type="ECO:0000259" key="2">
    <source>
        <dbReference type="Pfam" id="PF13401"/>
    </source>
</evidence>
<dbReference type="InterPro" id="IPR010982">
    <property type="entry name" value="Lambda_DNA-bd_dom_sf"/>
</dbReference>
<dbReference type="InterPro" id="IPR036733">
    <property type="entry name" value="B_transposit_C_sf"/>
</dbReference>
<dbReference type="GO" id="GO:0003677">
    <property type="term" value="F:DNA binding"/>
    <property type="evidence" value="ECO:0007669"/>
    <property type="project" value="InterPro"/>
</dbReference>
<dbReference type="CDD" id="cd00093">
    <property type="entry name" value="HTH_XRE"/>
    <property type="match status" value="1"/>
</dbReference>
<dbReference type="FunFam" id="3.40.50.300:FF:002149">
    <property type="entry name" value="DNA transposition protein (GpB)"/>
    <property type="match status" value="1"/>
</dbReference>
<dbReference type="Gene3D" id="3.40.50.300">
    <property type="entry name" value="P-loop containing nucleotide triphosphate hydrolases"/>
    <property type="match status" value="1"/>
</dbReference>
<dbReference type="InterPro" id="IPR009084">
    <property type="entry name" value="B_transpositn_C"/>
</dbReference>
<proteinExistence type="predicted"/>
<dbReference type="Pfam" id="PF09077">
    <property type="entry name" value="Phage-MuB_C"/>
    <property type="match status" value="1"/>
</dbReference>
<evidence type="ECO:0000259" key="1">
    <source>
        <dbReference type="Pfam" id="PF09077"/>
    </source>
</evidence>
<accession>A0A6H1ZYD6</accession>
<dbReference type="SUPFAM" id="SSF52540">
    <property type="entry name" value="P-loop containing nucleoside triphosphate hydrolases"/>
    <property type="match status" value="1"/>
</dbReference>
<dbReference type="InterPro" id="IPR049945">
    <property type="entry name" value="AAA_22"/>
</dbReference>
<feature type="domain" description="ORC1/DEAH AAA+ ATPase" evidence="2">
    <location>
        <begin position="106"/>
        <end position="222"/>
    </location>
</feature>
<dbReference type="Pfam" id="PF13401">
    <property type="entry name" value="AAA_22"/>
    <property type="match status" value="1"/>
</dbReference>
<reference evidence="3" key="1">
    <citation type="submission" date="2020-03" db="EMBL/GenBank/DDBJ databases">
        <title>The deep terrestrial virosphere.</title>
        <authorList>
            <person name="Holmfeldt K."/>
            <person name="Nilsson E."/>
            <person name="Simone D."/>
            <person name="Lopez-Fernandez M."/>
            <person name="Wu X."/>
            <person name="de Brujin I."/>
            <person name="Lundin D."/>
            <person name="Andersson A."/>
            <person name="Bertilsson S."/>
            <person name="Dopson M."/>
        </authorList>
    </citation>
    <scope>NUCLEOTIDE SEQUENCE</scope>
    <source>
        <strain evidence="3">TM448A02742</strain>
    </source>
</reference>
<sequence>MNMTNVHSLAKAESKQTDVIMRIAALINAKRVTSGQVAQEISVSPSTLSQVLNGLYKADPVKIVEKLENWLRLREQRDSNPSTDPGFVLTPTAKLIMDDLTYAQITESIVVIYGASGVGKSKTLDEYQRTNNNVWKVTASPSRSSLTECLYEIAMELGMDQAPRTKGPLARVIRQRLKGSEGLLIVDEADHLDYPTLEELRILQEETGVGMVLVGNNKVYTQLTGGRRNEDFARLFSRIAKKRGIHKTKVADVRAIAEAWHVGGSTEMNVMIQISERPGGLRLLTKTIKLAAMFAKGAVITEQLLRTALAELETNE</sequence>
<evidence type="ECO:0000313" key="3">
    <source>
        <dbReference type="EMBL" id="QJA52472.1"/>
    </source>
</evidence>
<dbReference type="AlphaFoldDB" id="A0A6H1ZYD6"/>
<dbReference type="InterPro" id="IPR001387">
    <property type="entry name" value="Cro/C1-type_HTH"/>
</dbReference>
<feature type="domain" description="B transposition protein C-terminal" evidence="1">
    <location>
        <begin position="237"/>
        <end position="312"/>
    </location>
</feature>